<organism evidence="2 3">
    <name type="scientific">Mycobacterium paragordonae</name>
    <dbReference type="NCBI Taxonomy" id="1389713"/>
    <lineage>
        <taxon>Bacteria</taxon>
        <taxon>Bacillati</taxon>
        <taxon>Actinomycetota</taxon>
        <taxon>Actinomycetes</taxon>
        <taxon>Mycobacteriales</taxon>
        <taxon>Mycobacteriaceae</taxon>
        <taxon>Mycobacterium</taxon>
    </lineage>
</organism>
<accession>A0ABQ1CC37</accession>
<evidence type="ECO:0000313" key="2">
    <source>
        <dbReference type="EMBL" id="GFG81964.1"/>
    </source>
</evidence>
<dbReference type="EMBL" id="BLKX01000001">
    <property type="protein sequence ID" value="GFG81964.1"/>
    <property type="molecule type" value="Genomic_DNA"/>
</dbReference>
<dbReference type="SUPFAM" id="SSF52738">
    <property type="entry name" value="Methylesterase CheB, C-terminal domain"/>
    <property type="match status" value="1"/>
</dbReference>
<dbReference type="Proteomes" id="UP000465240">
    <property type="component" value="Unassembled WGS sequence"/>
</dbReference>
<proteinExistence type="predicted"/>
<reference evidence="2 3" key="1">
    <citation type="journal article" date="2019" name="Emerg. Microbes Infect.">
        <title>Comprehensive subspecies identification of 175 nontuberculous mycobacteria species based on 7547 genomic profiles.</title>
        <authorList>
            <person name="Matsumoto Y."/>
            <person name="Kinjo T."/>
            <person name="Motooka D."/>
            <person name="Nabeya D."/>
            <person name="Jung N."/>
            <person name="Uechi K."/>
            <person name="Horii T."/>
            <person name="Iida T."/>
            <person name="Fujita J."/>
            <person name="Nakamura S."/>
        </authorList>
    </citation>
    <scope>NUCLEOTIDE SEQUENCE [LARGE SCALE GENOMIC DNA]</scope>
    <source>
        <strain evidence="2 3">JCM 18565</strain>
    </source>
</reference>
<sequence>MHVSNGGNDLAGVVAISASAGGVEALTQLAAGLSTDLPYTFLIALHLPKPADALFPTLPATAANAGLLDYQVTAADVGTILGELPQREIDETDPDPDTALNLEHRFAMAAGHGPMHRRYTQFADETEQALAVLSERRGGVPTHSGAVGD</sequence>
<dbReference type="Gene3D" id="3.40.50.180">
    <property type="entry name" value="Methylesterase CheB, C-terminal domain"/>
    <property type="match status" value="1"/>
</dbReference>
<keyword evidence="3" id="KW-1185">Reference proteome</keyword>
<name>A0ABQ1CC37_9MYCO</name>
<dbReference type="RefSeq" id="WP_120794278.1">
    <property type="nucleotide sequence ID" value="NZ_BLKX01000001.1"/>
</dbReference>
<evidence type="ECO:0000313" key="3">
    <source>
        <dbReference type="Proteomes" id="UP000465240"/>
    </source>
</evidence>
<dbReference type="InterPro" id="IPR000673">
    <property type="entry name" value="Sig_transdc_resp-reg_Me-estase"/>
</dbReference>
<dbReference type="InterPro" id="IPR035909">
    <property type="entry name" value="CheB_C"/>
</dbReference>
<dbReference type="Pfam" id="PF01339">
    <property type="entry name" value="CheB_methylest"/>
    <property type="match status" value="1"/>
</dbReference>
<evidence type="ECO:0000259" key="1">
    <source>
        <dbReference type="Pfam" id="PF01339"/>
    </source>
</evidence>
<gene>
    <name evidence="2" type="ORF">MPRG_52400</name>
</gene>
<protein>
    <recommendedName>
        <fullName evidence="1">CheB-type methylesterase domain-containing protein</fullName>
    </recommendedName>
</protein>
<comment type="caution">
    <text evidence="2">The sequence shown here is derived from an EMBL/GenBank/DDBJ whole genome shotgun (WGS) entry which is preliminary data.</text>
</comment>
<feature type="domain" description="CheB-type methylesterase" evidence="1">
    <location>
        <begin position="14"/>
        <end position="56"/>
    </location>
</feature>